<feature type="region of interest" description="Disordered" evidence="1">
    <location>
        <begin position="16"/>
        <end position="37"/>
    </location>
</feature>
<dbReference type="AlphaFoldDB" id="A0AAN4Z5N3"/>
<comment type="caution">
    <text evidence="2">The sequence shown here is derived from an EMBL/GenBank/DDBJ whole genome shotgun (WGS) entry which is preliminary data.</text>
</comment>
<keyword evidence="3" id="KW-1185">Reference proteome</keyword>
<evidence type="ECO:0000313" key="2">
    <source>
        <dbReference type="EMBL" id="GMR31140.1"/>
    </source>
</evidence>
<name>A0AAN4Z5N3_9BILA</name>
<evidence type="ECO:0000313" key="3">
    <source>
        <dbReference type="Proteomes" id="UP001328107"/>
    </source>
</evidence>
<sequence length="128" mass="14777">MERGRSLLCSQLSIEPAGDRDGGREGTHVMPPSRGNEESVASVHLDIEALDSFQSLRIQLTRIRENALLQCADCVRVLRRDETNELRTKHLKKQILPRIGVQWRHRIRQPHPEVHVNVLNLNIFENIF</sequence>
<dbReference type="EMBL" id="BTRK01000001">
    <property type="protein sequence ID" value="GMR31140.1"/>
    <property type="molecule type" value="Genomic_DNA"/>
</dbReference>
<accession>A0AAN4Z5N3</accession>
<proteinExistence type="predicted"/>
<gene>
    <name evidence="2" type="ORF">PMAYCL1PPCAC_01335</name>
</gene>
<protein>
    <submittedName>
        <fullName evidence="2">Uncharacterized protein</fullName>
    </submittedName>
</protein>
<evidence type="ECO:0000256" key="1">
    <source>
        <dbReference type="SAM" id="MobiDB-lite"/>
    </source>
</evidence>
<feature type="compositionally biased region" description="Basic and acidic residues" evidence="1">
    <location>
        <begin position="17"/>
        <end position="27"/>
    </location>
</feature>
<reference evidence="3" key="1">
    <citation type="submission" date="2022-10" db="EMBL/GenBank/DDBJ databases">
        <title>Genome assembly of Pristionchus species.</title>
        <authorList>
            <person name="Yoshida K."/>
            <person name="Sommer R.J."/>
        </authorList>
    </citation>
    <scope>NUCLEOTIDE SEQUENCE [LARGE SCALE GENOMIC DNA]</scope>
    <source>
        <strain evidence="3">RS5460</strain>
    </source>
</reference>
<dbReference type="Proteomes" id="UP001328107">
    <property type="component" value="Unassembled WGS sequence"/>
</dbReference>
<organism evidence="2 3">
    <name type="scientific">Pristionchus mayeri</name>
    <dbReference type="NCBI Taxonomy" id="1317129"/>
    <lineage>
        <taxon>Eukaryota</taxon>
        <taxon>Metazoa</taxon>
        <taxon>Ecdysozoa</taxon>
        <taxon>Nematoda</taxon>
        <taxon>Chromadorea</taxon>
        <taxon>Rhabditida</taxon>
        <taxon>Rhabditina</taxon>
        <taxon>Diplogasteromorpha</taxon>
        <taxon>Diplogasteroidea</taxon>
        <taxon>Neodiplogasteridae</taxon>
        <taxon>Pristionchus</taxon>
    </lineage>
</organism>